<evidence type="ECO:0000256" key="1">
    <source>
        <dbReference type="ARBA" id="ARBA00022842"/>
    </source>
</evidence>
<evidence type="ECO:0000313" key="4">
    <source>
        <dbReference type="Proteomes" id="UP000185984"/>
    </source>
</evidence>
<dbReference type="AlphaFoldDB" id="A0A1U7HVZ4"/>
<dbReference type="Proteomes" id="UP000185984">
    <property type="component" value="Unassembled WGS sequence"/>
</dbReference>
<dbReference type="PANTHER" id="PTHR35901">
    <property type="entry name" value="RIBONUCLEASE VAPC3"/>
    <property type="match status" value="1"/>
</dbReference>
<dbReference type="CDD" id="cd09873">
    <property type="entry name" value="PIN_Pae0151-like"/>
    <property type="match status" value="1"/>
</dbReference>
<evidence type="ECO:0000259" key="2">
    <source>
        <dbReference type="Pfam" id="PF01850"/>
    </source>
</evidence>
<organism evidence="3 4">
    <name type="scientific">Chroogloeocystis siderophila 5.2 s.c.1</name>
    <dbReference type="NCBI Taxonomy" id="247279"/>
    <lineage>
        <taxon>Bacteria</taxon>
        <taxon>Bacillati</taxon>
        <taxon>Cyanobacteriota</taxon>
        <taxon>Cyanophyceae</taxon>
        <taxon>Oscillatoriophycideae</taxon>
        <taxon>Chroococcales</taxon>
        <taxon>Chroococcaceae</taxon>
        <taxon>Chroogloeocystis</taxon>
    </lineage>
</organism>
<protein>
    <submittedName>
        <fullName evidence="3">VapC toxin family PIN domain ribonuclease</fullName>
    </submittedName>
</protein>
<dbReference type="InterPro" id="IPR051619">
    <property type="entry name" value="TypeII_TA_RNase_PINc/VapC"/>
</dbReference>
<keyword evidence="1" id="KW-0460">Magnesium</keyword>
<dbReference type="OrthoDB" id="9798446at2"/>
<dbReference type="InterPro" id="IPR029060">
    <property type="entry name" value="PIN-like_dom_sf"/>
</dbReference>
<accession>A0A1U7HVZ4</accession>
<dbReference type="STRING" id="247279.NIES1031_07645"/>
<evidence type="ECO:0000313" key="3">
    <source>
        <dbReference type="EMBL" id="OKH27778.1"/>
    </source>
</evidence>
<dbReference type="InterPro" id="IPR002716">
    <property type="entry name" value="PIN_dom"/>
</dbReference>
<feature type="domain" description="PIN" evidence="2">
    <location>
        <begin position="5"/>
        <end position="130"/>
    </location>
</feature>
<name>A0A1U7HVZ4_9CHRO</name>
<reference evidence="3 4" key="1">
    <citation type="submission" date="2016-11" db="EMBL/GenBank/DDBJ databases">
        <title>Draft Genome Sequences of Nine Cyanobacterial Strains from Diverse Habitats.</title>
        <authorList>
            <person name="Zhu T."/>
            <person name="Hou S."/>
            <person name="Lu X."/>
            <person name="Hess W.R."/>
        </authorList>
    </citation>
    <scope>NUCLEOTIDE SEQUENCE [LARGE SCALE GENOMIC DNA]</scope>
    <source>
        <strain evidence="3 4">5.2 s.c.1</strain>
    </source>
</reference>
<keyword evidence="4" id="KW-1185">Reference proteome</keyword>
<dbReference type="SUPFAM" id="SSF88723">
    <property type="entry name" value="PIN domain-like"/>
    <property type="match status" value="1"/>
</dbReference>
<sequence length="142" mass="15608">MSQFVLDCSVTMSWCLTDETNSYADAVLNSFNTDRVEALTPQLWSLEVASVLLVAERRGRITQAQTTRAITLLRALPIVIDLQTAQRAMGDTIALGRSLRISAYDATYLELAMREGLPLATIDERLAYVANSCGVQTYLSAT</sequence>
<proteinExistence type="predicted"/>
<comment type="caution">
    <text evidence="3">The sequence shown here is derived from an EMBL/GenBank/DDBJ whole genome shotgun (WGS) entry which is preliminary data.</text>
</comment>
<dbReference type="InterPro" id="IPR044153">
    <property type="entry name" value="PIN_Pae0151-like"/>
</dbReference>
<dbReference type="Gene3D" id="3.40.50.1010">
    <property type="entry name" value="5'-nuclease"/>
    <property type="match status" value="1"/>
</dbReference>
<dbReference type="RefSeq" id="WP_073548860.1">
    <property type="nucleotide sequence ID" value="NZ_CAWMVK010000039.1"/>
</dbReference>
<gene>
    <name evidence="3" type="ORF">NIES1031_07645</name>
</gene>
<dbReference type="PANTHER" id="PTHR35901:SF1">
    <property type="entry name" value="EXONUCLEASE VAPC9"/>
    <property type="match status" value="1"/>
</dbReference>
<dbReference type="EMBL" id="MRCC01000005">
    <property type="protein sequence ID" value="OKH27778.1"/>
    <property type="molecule type" value="Genomic_DNA"/>
</dbReference>
<dbReference type="Pfam" id="PF01850">
    <property type="entry name" value="PIN"/>
    <property type="match status" value="1"/>
</dbReference>